<dbReference type="CDD" id="cd02801">
    <property type="entry name" value="DUS_like_FMN"/>
    <property type="match status" value="1"/>
</dbReference>
<evidence type="ECO:0000313" key="15">
    <source>
        <dbReference type="Proteomes" id="UP001500339"/>
    </source>
</evidence>
<comment type="similarity">
    <text evidence="12">Belongs to the dus family.</text>
</comment>
<keyword evidence="9 12" id="KW-0560">Oxidoreductase</keyword>
<dbReference type="EC" id="1.3.1.-" evidence="12"/>
<dbReference type="PANTHER" id="PTHR45846">
    <property type="entry name" value="TRNA-DIHYDROURIDINE(47) SYNTHASE [NAD(P)(+)]-LIKE"/>
    <property type="match status" value="1"/>
</dbReference>
<comment type="function">
    <text evidence="2 12">Catalyzes the synthesis of 5,6-dihydrouridine (D), a modified base found in the D-loop of most tRNAs, via the reduction of the C5-C6 double bond in target uridines.</text>
</comment>
<dbReference type="InterPro" id="IPR018517">
    <property type="entry name" value="tRNA_hU_synthase_CS"/>
</dbReference>
<evidence type="ECO:0000313" key="14">
    <source>
        <dbReference type="EMBL" id="GAA0725964.1"/>
    </source>
</evidence>
<organism evidence="14 15">
    <name type="scientific">Clostridium malenominatum</name>
    <dbReference type="NCBI Taxonomy" id="1539"/>
    <lineage>
        <taxon>Bacteria</taxon>
        <taxon>Bacillati</taxon>
        <taxon>Bacillota</taxon>
        <taxon>Clostridia</taxon>
        <taxon>Eubacteriales</taxon>
        <taxon>Clostridiaceae</taxon>
        <taxon>Clostridium</taxon>
    </lineage>
</organism>
<evidence type="ECO:0000256" key="8">
    <source>
        <dbReference type="ARBA" id="ARBA00022884"/>
    </source>
</evidence>
<dbReference type="EMBL" id="BAAACF010000002">
    <property type="protein sequence ID" value="GAA0725964.1"/>
    <property type="molecule type" value="Genomic_DNA"/>
</dbReference>
<proteinExistence type="inferred from homology"/>
<evidence type="ECO:0000256" key="7">
    <source>
        <dbReference type="ARBA" id="ARBA00022857"/>
    </source>
</evidence>
<sequence>MKISNLEFENNVFLAPLAGVTDIAFRGLCKEKGCGLVYTEMISAKALDYNNENTKEMLRFSKDEVPIAVQIFGHEPEVMGRICDYFNHIEDICLIDINMGCPAPKIVKNGEGAALMKNPKLASEIVKRVKASTNKPVTVKFRKGYDENNINAVEFAKILEESGVDCITIHGRTRQQMYEGEADWEIIRRVKESVSIPVIGNGDVFNPEDAERIVKVTNCDGIMIGRGALGNPWIFKQIHQKLNGKPVTHPSDQEIIDTCIEHVKRAIHYHGENKAVREMKKHIAWYIKGLKDCTKIKTLVNSEDKAYNLISILESYKEYVMKD</sequence>
<dbReference type="Proteomes" id="UP001500339">
    <property type="component" value="Unassembled WGS sequence"/>
</dbReference>
<evidence type="ECO:0000256" key="12">
    <source>
        <dbReference type="PIRNR" id="PIRNR006621"/>
    </source>
</evidence>
<evidence type="ECO:0000256" key="5">
    <source>
        <dbReference type="ARBA" id="ARBA00022643"/>
    </source>
</evidence>
<dbReference type="InterPro" id="IPR001269">
    <property type="entry name" value="DUS_fam"/>
</dbReference>
<evidence type="ECO:0000256" key="1">
    <source>
        <dbReference type="ARBA" id="ARBA00001917"/>
    </source>
</evidence>
<keyword evidence="3" id="KW-0820">tRNA-binding</keyword>
<dbReference type="NCBIfam" id="TIGR00737">
    <property type="entry name" value="nifR3_yhdG"/>
    <property type="match status" value="1"/>
</dbReference>
<protein>
    <recommendedName>
        <fullName evidence="12">tRNA-dihydrouridine synthase</fullName>
        <ecNumber evidence="12">1.3.1.-</ecNumber>
    </recommendedName>
</protein>
<dbReference type="InterPro" id="IPR035587">
    <property type="entry name" value="DUS-like_FMN-bd"/>
</dbReference>
<dbReference type="Gene3D" id="3.20.20.70">
    <property type="entry name" value="Aldolase class I"/>
    <property type="match status" value="1"/>
</dbReference>
<keyword evidence="5 12" id="KW-0288">FMN</keyword>
<dbReference type="RefSeq" id="WP_343769669.1">
    <property type="nucleotide sequence ID" value="NZ_BAAACF010000002.1"/>
</dbReference>
<comment type="catalytic activity">
    <reaction evidence="11">
        <text>a 5,6-dihydrouridine in tRNA + NAD(+) = a uridine in tRNA + NADH + H(+)</text>
        <dbReference type="Rhea" id="RHEA:54452"/>
        <dbReference type="Rhea" id="RHEA-COMP:13339"/>
        <dbReference type="Rhea" id="RHEA-COMP:13887"/>
        <dbReference type="ChEBI" id="CHEBI:15378"/>
        <dbReference type="ChEBI" id="CHEBI:57540"/>
        <dbReference type="ChEBI" id="CHEBI:57945"/>
        <dbReference type="ChEBI" id="CHEBI:65315"/>
        <dbReference type="ChEBI" id="CHEBI:74443"/>
    </reaction>
</comment>
<keyword evidence="6 12" id="KW-0819">tRNA processing</keyword>
<feature type="domain" description="DUS-like FMN-binding" evidence="13">
    <location>
        <begin position="14"/>
        <end position="301"/>
    </location>
</feature>
<dbReference type="Pfam" id="PF01207">
    <property type="entry name" value="Dus"/>
    <property type="match status" value="1"/>
</dbReference>
<evidence type="ECO:0000259" key="13">
    <source>
        <dbReference type="Pfam" id="PF01207"/>
    </source>
</evidence>
<gene>
    <name evidence="14" type="primary">dusB</name>
    <name evidence="14" type="ORF">GCM10008905_21980</name>
</gene>
<dbReference type="Gene3D" id="1.10.1200.80">
    <property type="entry name" value="Putative flavin oxidoreducatase, domain 2"/>
    <property type="match status" value="1"/>
</dbReference>
<evidence type="ECO:0000256" key="3">
    <source>
        <dbReference type="ARBA" id="ARBA00022555"/>
    </source>
</evidence>
<comment type="catalytic activity">
    <reaction evidence="10">
        <text>a 5,6-dihydrouridine in tRNA + NADP(+) = a uridine in tRNA + NADPH + H(+)</text>
        <dbReference type="Rhea" id="RHEA:23624"/>
        <dbReference type="Rhea" id="RHEA-COMP:13339"/>
        <dbReference type="Rhea" id="RHEA-COMP:13887"/>
        <dbReference type="ChEBI" id="CHEBI:15378"/>
        <dbReference type="ChEBI" id="CHEBI:57783"/>
        <dbReference type="ChEBI" id="CHEBI:58349"/>
        <dbReference type="ChEBI" id="CHEBI:65315"/>
        <dbReference type="ChEBI" id="CHEBI:74443"/>
    </reaction>
</comment>
<keyword evidence="7" id="KW-0521">NADP</keyword>
<keyword evidence="4 12" id="KW-0285">Flavoprotein</keyword>
<dbReference type="InterPro" id="IPR024036">
    <property type="entry name" value="tRNA-dHydroUridine_Synthase_C"/>
</dbReference>
<dbReference type="PIRSF" id="PIRSF006621">
    <property type="entry name" value="Dus"/>
    <property type="match status" value="1"/>
</dbReference>
<keyword evidence="8" id="KW-0694">RNA-binding</keyword>
<name>A0ABN1J2D7_9CLOT</name>
<evidence type="ECO:0000256" key="4">
    <source>
        <dbReference type="ARBA" id="ARBA00022630"/>
    </source>
</evidence>
<evidence type="ECO:0000256" key="10">
    <source>
        <dbReference type="ARBA" id="ARBA00048205"/>
    </source>
</evidence>
<evidence type="ECO:0000256" key="2">
    <source>
        <dbReference type="ARBA" id="ARBA00002790"/>
    </source>
</evidence>
<reference evidence="14 15" key="1">
    <citation type="journal article" date="2019" name="Int. J. Syst. Evol. Microbiol.">
        <title>The Global Catalogue of Microorganisms (GCM) 10K type strain sequencing project: providing services to taxonomists for standard genome sequencing and annotation.</title>
        <authorList>
            <consortium name="The Broad Institute Genomics Platform"/>
            <consortium name="The Broad Institute Genome Sequencing Center for Infectious Disease"/>
            <person name="Wu L."/>
            <person name="Ma J."/>
        </authorList>
    </citation>
    <scope>NUCLEOTIDE SEQUENCE [LARGE SCALE GENOMIC DNA]</scope>
    <source>
        <strain evidence="14 15">JCM 1405</strain>
    </source>
</reference>
<evidence type="ECO:0000256" key="6">
    <source>
        <dbReference type="ARBA" id="ARBA00022694"/>
    </source>
</evidence>
<keyword evidence="15" id="KW-1185">Reference proteome</keyword>
<accession>A0ABN1J2D7</accession>
<dbReference type="SUPFAM" id="SSF51395">
    <property type="entry name" value="FMN-linked oxidoreductases"/>
    <property type="match status" value="1"/>
</dbReference>
<comment type="cofactor">
    <cofactor evidence="1 12">
        <name>FMN</name>
        <dbReference type="ChEBI" id="CHEBI:58210"/>
    </cofactor>
</comment>
<evidence type="ECO:0000256" key="11">
    <source>
        <dbReference type="ARBA" id="ARBA00048802"/>
    </source>
</evidence>
<comment type="caution">
    <text evidence="14">The sequence shown here is derived from an EMBL/GenBank/DDBJ whole genome shotgun (WGS) entry which is preliminary data.</text>
</comment>
<dbReference type="InterPro" id="IPR013785">
    <property type="entry name" value="Aldolase_TIM"/>
</dbReference>
<evidence type="ECO:0000256" key="9">
    <source>
        <dbReference type="ARBA" id="ARBA00023002"/>
    </source>
</evidence>
<dbReference type="PROSITE" id="PS01136">
    <property type="entry name" value="UPF0034"/>
    <property type="match status" value="1"/>
</dbReference>
<dbReference type="InterPro" id="IPR004652">
    <property type="entry name" value="DusB-like"/>
</dbReference>
<dbReference type="PANTHER" id="PTHR45846:SF1">
    <property type="entry name" value="TRNA-DIHYDROURIDINE(47) SYNTHASE [NAD(P)(+)]-LIKE"/>
    <property type="match status" value="1"/>
</dbReference>